<accession>A0ACC3BS13</accession>
<sequence length="501" mass="50787">MRARPRGVRMSFTETGPRVRPIISRGPFNGALAAGLPPPDAYTPPNLPAEAISRYSRQLLLPSFGPARQVALSSARALIVGCGGLGCPAALYLGASGVGHLALADRPGDVVELTNLHRQVGHTTDRVGSNKAESLATAVRAINPLVAVTVVDGSAFVGGRRPGGAAAEVLVSSFDVVLDCTDNVAARYLINDACVLGGVPLVVGAAVGTDGQLTVYNWEDPAVAAVSSTADTHMRSLAASGKSDESTSRPRKSSRVCLRCIFPSPPPPSCVGSCDTAGVLGPVPGVIGVLQALEAIKVLSSGGPRAAALVPSAGPSTPVALPASEPPSPAGAASTGFAVLARRMLIFDGADGVFRTITLRPARSDCAVCSPARTVTSTADVDYAAWARGESCALAASLPATLVTATADMMDSSAETARAPNGAGDAADASAEELCSVVPFAPSGSPPHLPPEWRLSAATFARTYFTPAGTAGTLLVDVRPAAQYALCATKAGARIQNQLSL</sequence>
<gene>
    <name evidence="1" type="ORF">I4F81_002977</name>
</gene>
<proteinExistence type="predicted"/>
<protein>
    <submittedName>
        <fullName evidence="1">Uncharacterized protein</fullName>
    </submittedName>
</protein>
<keyword evidence="2" id="KW-1185">Reference proteome</keyword>
<evidence type="ECO:0000313" key="1">
    <source>
        <dbReference type="EMBL" id="KAK1860388.1"/>
    </source>
</evidence>
<reference evidence="1" key="1">
    <citation type="submission" date="2019-11" db="EMBL/GenBank/DDBJ databases">
        <title>Nori genome reveals adaptations in red seaweeds to the harsh intertidal environment.</title>
        <authorList>
            <person name="Wang D."/>
            <person name="Mao Y."/>
        </authorList>
    </citation>
    <scope>NUCLEOTIDE SEQUENCE</scope>
    <source>
        <tissue evidence="1">Gametophyte</tissue>
    </source>
</reference>
<name>A0ACC3BS13_PYRYE</name>
<comment type="caution">
    <text evidence="1">The sequence shown here is derived from an EMBL/GenBank/DDBJ whole genome shotgun (WGS) entry which is preliminary data.</text>
</comment>
<dbReference type="EMBL" id="CM020618">
    <property type="protein sequence ID" value="KAK1860388.1"/>
    <property type="molecule type" value="Genomic_DNA"/>
</dbReference>
<organism evidence="1 2">
    <name type="scientific">Pyropia yezoensis</name>
    <name type="common">Susabi-nori</name>
    <name type="synonym">Porphyra yezoensis</name>
    <dbReference type="NCBI Taxonomy" id="2788"/>
    <lineage>
        <taxon>Eukaryota</taxon>
        <taxon>Rhodophyta</taxon>
        <taxon>Bangiophyceae</taxon>
        <taxon>Bangiales</taxon>
        <taxon>Bangiaceae</taxon>
        <taxon>Pyropia</taxon>
    </lineage>
</organism>
<dbReference type="Proteomes" id="UP000798662">
    <property type="component" value="Chromosome 1"/>
</dbReference>
<evidence type="ECO:0000313" key="2">
    <source>
        <dbReference type="Proteomes" id="UP000798662"/>
    </source>
</evidence>